<dbReference type="SUPFAM" id="SSF50998">
    <property type="entry name" value="Quinoprotein alcohol dehydrogenase-like"/>
    <property type="match status" value="1"/>
</dbReference>
<dbReference type="InterPro" id="IPR024977">
    <property type="entry name" value="Apc4-like_WD40_dom"/>
</dbReference>
<dbReference type="SMART" id="SM00320">
    <property type="entry name" value="WD40"/>
    <property type="match status" value="8"/>
</dbReference>
<evidence type="ECO:0000313" key="2">
    <source>
        <dbReference type="EMBL" id="CAH0547966.1"/>
    </source>
</evidence>
<dbReference type="Gene3D" id="2.130.10.10">
    <property type="entry name" value="YVTN repeat-like/Quinoprotein amine dehydrogenase"/>
    <property type="match status" value="3"/>
</dbReference>
<protein>
    <recommendedName>
        <fullName evidence="1">Anaphase-promoting complex subunit 4-like WD40 domain-containing protein</fullName>
    </recommendedName>
</protein>
<dbReference type="InterPro" id="IPR046351">
    <property type="entry name" value="UTP4"/>
</dbReference>
<dbReference type="InterPro" id="IPR001680">
    <property type="entry name" value="WD40_rpt"/>
</dbReference>
<dbReference type="Pfam" id="PF12894">
    <property type="entry name" value="ANAPC4_WD40"/>
    <property type="match status" value="1"/>
</dbReference>
<dbReference type="OrthoDB" id="8883818at2759"/>
<dbReference type="GO" id="GO:0000462">
    <property type="term" value="P:maturation of SSU-rRNA from tricistronic rRNA transcript (SSU-rRNA, 5.8S rRNA, LSU-rRNA)"/>
    <property type="evidence" value="ECO:0007669"/>
    <property type="project" value="InterPro"/>
</dbReference>
<dbReference type="InterPro" id="IPR015943">
    <property type="entry name" value="WD40/YVTN_repeat-like_dom_sf"/>
</dbReference>
<keyword evidence="3" id="KW-1185">Reference proteome</keyword>
<proteinExistence type="predicted"/>
<dbReference type="SUPFAM" id="SSF82171">
    <property type="entry name" value="DPP6 N-terminal domain-like"/>
    <property type="match status" value="1"/>
</dbReference>
<feature type="domain" description="Anaphase-promoting complex subunit 4-like WD40" evidence="1">
    <location>
        <begin position="112"/>
        <end position="195"/>
    </location>
</feature>
<evidence type="ECO:0000313" key="3">
    <source>
        <dbReference type="Proteomes" id="UP001154078"/>
    </source>
</evidence>
<dbReference type="GO" id="GO:0034455">
    <property type="term" value="C:t-UTP complex"/>
    <property type="evidence" value="ECO:0007669"/>
    <property type="project" value="TreeGrafter"/>
</dbReference>
<dbReference type="Proteomes" id="UP001154078">
    <property type="component" value="Chromosome 1"/>
</dbReference>
<dbReference type="PANTHER" id="PTHR44163">
    <property type="entry name" value="U3 SMALL NUCLEOLAR RNA-ASSOCIATED PROTEIN 4 HOMOLOG"/>
    <property type="match status" value="1"/>
</dbReference>
<dbReference type="PANTHER" id="PTHR44163:SF1">
    <property type="entry name" value="U3 SMALL NUCLEOLAR RNA-ASSOCIATED PROTEIN 4 HOMOLOG"/>
    <property type="match status" value="1"/>
</dbReference>
<dbReference type="GO" id="GO:0032040">
    <property type="term" value="C:small-subunit processome"/>
    <property type="evidence" value="ECO:0007669"/>
    <property type="project" value="TreeGrafter"/>
</dbReference>
<dbReference type="AlphaFoldDB" id="A0A9P0FAL1"/>
<reference evidence="2" key="1">
    <citation type="submission" date="2021-12" db="EMBL/GenBank/DDBJ databases">
        <authorList>
            <person name="King R."/>
        </authorList>
    </citation>
    <scope>NUCLEOTIDE SEQUENCE</scope>
</reference>
<gene>
    <name evidence="2" type="ORF">MELIAE_LOCUS1843</name>
</gene>
<dbReference type="GO" id="GO:0030686">
    <property type="term" value="C:90S preribosome"/>
    <property type="evidence" value="ECO:0007669"/>
    <property type="project" value="InterPro"/>
</dbReference>
<organism evidence="2 3">
    <name type="scientific">Brassicogethes aeneus</name>
    <name type="common">Rape pollen beetle</name>
    <name type="synonym">Meligethes aeneus</name>
    <dbReference type="NCBI Taxonomy" id="1431903"/>
    <lineage>
        <taxon>Eukaryota</taxon>
        <taxon>Metazoa</taxon>
        <taxon>Ecdysozoa</taxon>
        <taxon>Arthropoda</taxon>
        <taxon>Hexapoda</taxon>
        <taxon>Insecta</taxon>
        <taxon>Pterygota</taxon>
        <taxon>Neoptera</taxon>
        <taxon>Endopterygota</taxon>
        <taxon>Coleoptera</taxon>
        <taxon>Polyphaga</taxon>
        <taxon>Cucujiformia</taxon>
        <taxon>Nitidulidae</taxon>
        <taxon>Meligethinae</taxon>
        <taxon>Brassicogethes</taxon>
    </lineage>
</organism>
<dbReference type="GO" id="GO:0003723">
    <property type="term" value="F:RNA binding"/>
    <property type="evidence" value="ECO:0007669"/>
    <property type="project" value="TreeGrafter"/>
</dbReference>
<name>A0A9P0FAL1_BRAAE</name>
<sequence>MSLCKIHNVRFYKPEARAIYNMAYLKSKSKLAVSRSDASLEIWDISHNAFIEKTIASTVENYSIEGLTWSDNRLFSVGLHGFLVEYDLYKLEVKQKTTVTGEAAFCMDSNSKNEIAVGTEQGYLNVFNVDNDEIIFEKFLDKQEGRIISLKFDPSGEFIVSGSIDAIRIWNVATGHALHKMSTGRTETKKPTIVWCLAITNDFTVISGDSRGKLTFWDGKVGAQIESYQSHKADILSICLSEDQTSLCCAGVDPNIINYVQVNVKGGSQKWVRSIQRKIHEHDIRSLLLVNQKLYSGGIDGYLACSYHPPKTLLKNPPLQNFCSQISSESRHILLRYPKHLEIYKLGQSEEDVNNEVLGVVPIKNKPVKCMVLHKLVEGYDGEKDREGICTSCISNNGKWVMFSTCSGTRLVNLNLDVEKPSLKKVSIDCKDVKCVNSTFTPDNKQLIVAPSNGGLKVYNVNEEKVEEAQFILFNSSEIVDSITHLTVSQCNKYLIAGDSDGNVVVIINKKNDGWKFYCKLPKYHVPLTALAVHPTLLNIVLTYADNKIIEYNIKKKEFTPFSRFLQKNPPRHLTSRNYPIRNVSFDTKNENVIILNDDSVINIIKKDDVMKGGVENEAKVPKLDSSVSQNSNGFYSISKYKHLVNLSWLSDDEMVAVEVSPLSLMENLPPAFVQNTFGRK</sequence>
<evidence type="ECO:0000259" key="1">
    <source>
        <dbReference type="Pfam" id="PF12894"/>
    </source>
</evidence>
<dbReference type="InterPro" id="IPR011047">
    <property type="entry name" value="Quinoprotein_ADH-like_sf"/>
</dbReference>
<dbReference type="EMBL" id="OV121132">
    <property type="protein sequence ID" value="CAH0547966.1"/>
    <property type="molecule type" value="Genomic_DNA"/>
</dbReference>
<accession>A0A9P0FAL1</accession>